<comment type="caution">
    <text evidence="3">The sequence shown here is derived from an EMBL/GenBank/DDBJ whole genome shotgun (WGS) entry which is preliminary data.</text>
</comment>
<reference evidence="3" key="2">
    <citation type="submission" date="2021-10" db="EMBL/GenBank/DDBJ databases">
        <title>Phylogenomics reveals ancestral predisposition of the termite-cultivated fungus Termitomyces towards a domesticated lifestyle.</title>
        <authorList>
            <person name="Auxier B."/>
            <person name="Grum-Grzhimaylo A."/>
            <person name="Cardenas M.E."/>
            <person name="Lodge J.D."/>
            <person name="Laessoe T."/>
            <person name="Pedersen O."/>
            <person name="Smith M.E."/>
            <person name="Kuyper T.W."/>
            <person name="Franco-Molano E.A."/>
            <person name="Baroni T.J."/>
            <person name="Aanen D.K."/>
        </authorList>
    </citation>
    <scope>NUCLEOTIDE SEQUENCE</scope>
    <source>
        <strain evidence="3">D49</strain>
    </source>
</reference>
<dbReference type="EMBL" id="JABCKI010005719">
    <property type="protein sequence ID" value="KAG5639517.1"/>
    <property type="molecule type" value="Genomic_DNA"/>
</dbReference>
<feature type="transmembrane region" description="Helical" evidence="2">
    <location>
        <begin position="12"/>
        <end position="36"/>
    </location>
</feature>
<evidence type="ECO:0000256" key="2">
    <source>
        <dbReference type="SAM" id="Phobius"/>
    </source>
</evidence>
<dbReference type="Proteomes" id="UP000717328">
    <property type="component" value="Unassembled WGS sequence"/>
</dbReference>
<accession>A0A9P7G2B5</accession>
<evidence type="ECO:0000313" key="4">
    <source>
        <dbReference type="Proteomes" id="UP000717328"/>
    </source>
</evidence>
<protein>
    <submittedName>
        <fullName evidence="3">Uncharacterized protein</fullName>
    </submittedName>
</protein>
<keyword evidence="4" id="KW-1185">Reference proteome</keyword>
<gene>
    <name evidence="3" type="ORF">H0H81_000662</name>
</gene>
<sequence>MRKLAHPHYSPLSAFLATCLSIAVVPIIVALTPLLFGLPPAQCTFPTSHLALAKRDFACRPFVVAFGRPLGVGIIVVIMIKQVIKEVLHDQPSKTAFVRSPSMTAPTPAPCPSISEFSGILASCPNPLPSLDSATSSSIVPPSTAEVAIHQDLCSTLASPSSTVSSETDKAVCSPSTLPLSRASPVAHYTWHYLHQLRVAERAADRLRYKYRVMDVYRMHQASAARRDSAVVSLKAAEIIDTNQITTEDPGSAVLAEVSSLEEEGVDTSQVAPQEPSLGKLEERCDASLAFGEAFFVAIKKCWSEDVYGASDLPHDADIGQIALEELRDIALKTRRSGDPYEAGLTVNKNPAPCDSSDDDASRKAKRLLANQKRRMRRKVLHSHLAETYGCDDAEVSESVWF</sequence>
<organism evidence="3 4">
    <name type="scientific">Sphagnurus paluster</name>
    <dbReference type="NCBI Taxonomy" id="117069"/>
    <lineage>
        <taxon>Eukaryota</taxon>
        <taxon>Fungi</taxon>
        <taxon>Dikarya</taxon>
        <taxon>Basidiomycota</taxon>
        <taxon>Agaricomycotina</taxon>
        <taxon>Agaricomycetes</taxon>
        <taxon>Agaricomycetidae</taxon>
        <taxon>Agaricales</taxon>
        <taxon>Tricholomatineae</taxon>
        <taxon>Lyophyllaceae</taxon>
        <taxon>Sphagnurus</taxon>
    </lineage>
</organism>
<name>A0A9P7G2B5_9AGAR</name>
<keyword evidence="2" id="KW-0472">Membrane</keyword>
<reference evidence="3" key="1">
    <citation type="submission" date="2021-02" db="EMBL/GenBank/DDBJ databases">
        <authorList>
            <person name="Nieuwenhuis M."/>
            <person name="Van De Peppel L.J.J."/>
        </authorList>
    </citation>
    <scope>NUCLEOTIDE SEQUENCE</scope>
    <source>
        <strain evidence="3">D49</strain>
    </source>
</reference>
<feature type="transmembrane region" description="Helical" evidence="2">
    <location>
        <begin position="57"/>
        <end position="80"/>
    </location>
</feature>
<feature type="region of interest" description="Disordered" evidence="1">
    <location>
        <begin position="341"/>
        <end position="362"/>
    </location>
</feature>
<proteinExistence type="predicted"/>
<keyword evidence="2" id="KW-0812">Transmembrane</keyword>
<dbReference type="AlphaFoldDB" id="A0A9P7G2B5"/>
<evidence type="ECO:0000313" key="3">
    <source>
        <dbReference type="EMBL" id="KAG5639517.1"/>
    </source>
</evidence>
<evidence type="ECO:0000256" key="1">
    <source>
        <dbReference type="SAM" id="MobiDB-lite"/>
    </source>
</evidence>
<keyword evidence="2" id="KW-1133">Transmembrane helix</keyword>